<accession>A0AA45WQI8</accession>
<protein>
    <submittedName>
        <fullName evidence="2">Uncharacterized protein</fullName>
    </submittedName>
</protein>
<comment type="caution">
    <text evidence="2">The sequence shown here is derived from an EMBL/GenBank/DDBJ whole genome shotgun (WGS) entry which is preliminary data.</text>
</comment>
<dbReference type="Proteomes" id="UP001157946">
    <property type="component" value="Unassembled WGS sequence"/>
</dbReference>
<proteinExistence type="predicted"/>
<name>A0AA45WQI8_9BACL</name>
<feature type="region of interest" description="Disordered" evidence="1">
    <location>
        <begin position="27"/>
        <end position="48"/>
    </location>
</feature>
<keyword evidence="3" id="KW-1185">Reference proteome</keyword>
<gene>
    <name evidence="2" type="ORF">SAMN06265361_10521</name>
</gene>
<organism evidence="2 3">
    <name type="scientific">Laceyella tengchongensis</name>
    <dbReference type="NCBI Taxonomy" id="574699"/>
    <lineage>
        <taxon>Bacteria</taxon>
        <taxon>Bacillati</taxon>
        <taxon>Bacillota</taxon>
        <taxon>Bacilli</taxon>
        <taxon>Bacillales</taxon>
        <taxon>Thermoactinomycetaceae</taxon>
        <taxon>Laceyella</taxon>
    </lineage>
</organism>
<dbReference type="AlphaFoldDB" id="A0AA45WQI8"/>
<sequence length="48" mass="5656">MPWFMNTETGHAWEVIDPDHVERLEKDRTYQEVEPPQPTKSSKKSDKG</sequence>
<evidence type="ECO:0000256" key="1">
    <source>
        <dbReference type="SAM" id="MobiDB-lite"/>
    </source>
</evidence>
<evidence type="ECO:0000313" key="2">
    <source>
        <dbReference type="EMBL" id="SMP25135.1"/>
    </source>
</evidence>
<dbReference type="RefSeq" id="WP_189318933.1">
    <property type="nucleotide sequence ID" value="NZ_FXTU01000005.1"/>
</dbReference>
<dbReference type="EMBL" id="FXTU01000005">
    <property type="protein sequence ID" value="SMP25135.1"/>
    <property type="molecule type" value="Genomic_DNA"/>
</dbReference>
<reference evidence="2" key="1">
    <citation type="submission" date="2017-05" db="EMBL/GenBank/DDBJ databases">
        <authorList>
            <person name="Varghese N."/>
            <person name="Submissions S."/>
        </authorList>
    </citation>
    <scope>NUCLEOTIDE SEQUENCE</scope>
    <source>
        <strain evidence="2">DSM 45262</strain>
    </source>
</reference>
<evidence type="ECO:0000313" key="3">
    <source>
        <dbReference type="Proteomes" id="UP001157946"/>
    </source>
</evidence>